<feature type="non-terminal residue" evidence="2">
    <location>
        <position position="124"/>
    </location>
</feature>
<accession>A0A0H5R737</accession>
<reference evidence="2" key="1">
    <citation type="submission" date="2015-04" db="EMBL/GenBank/DDBJ databases">
        <title>The genome sequence of the plant pathogenic Rhizarian Plasmodiophora brassicae reveals insights in its biotrophic life cycle and the origin of chitin synthesis.</title>
        <authorList>
            <person name="Schwelm A."/>
            <person name="Fogelqvist J."/>
            <person name="Knaust A."/>
            <person name="Julke S."/>
            <person name="Lilja T."/>
            <person name="Dhandapani V."/>
            <person name="Bonilla-Rosso G."/>
            <person name="Karlsson M."/>
            <person name="Shevchenko A."/>
            <person name="Choi S.R."/>
            <person name="Kim H.G."/>
            <person name="Park J.Y."/>
            <person name="Lim Y.P."/>
            <person name="Ludwig-Muller J."/>
            <person name="Dixelius C."/>
        </authorList>
    </citation>
    <scope>NUCLEOTIDE SEQUENCE</scope>
    <source>
        <tissue evidence="2">Potato root galls</tissue>
    </source>
</reference>
<keyword evidence="1" id="KW-1133">Transmembrane helix</keyword>
<name>A0A0H5R737_9EUKA</name>
<organism evidence="2">
    <name type="scientific">Spongospora subterranea</name>
    <dbReference type="NCBI Taxonomy" id="70186"/>
    <lineage>
        <taxon>Eukaryota</taxon>
        <taxon>Sar</taxon>
        <taxon>Rhizaria</taxon>
        <taxon>Endomyxa</taxon>
        <taxon>Phytomyxea</taxon>
        <taxon>Plasmodiophorida</taxon>
        <taxon>Plasmodiophoridae</taxon>
        <taxon>Spongospora</taxon>
    </lineage>
</organism>
<dbReference type="AlphaFoldDB" id="A0A0H5R737"/>
<dbReference type="EMBL" id="HACM01003667">
    <property type="protein sequence ID" value="CRZ04109.1"/>
    <property type="molecule type" value="Transcribed_RNA"/>
</dbReference>
<protein>
    <submittedName>
        <fullName evidence="2">Uncharacterized protein</fullName>
    </submittedName>
</protein>
<keyword evidence="1" id="KW-0472">Membrane</keyword>
<keyword evidence="1" id="KW-0812">Transmembrane</keyword>
<sequence length="124" mass="13711">CSMALARSDCKHSQSGCRPSSITVDRVIFVHIHSQCSSGGWRYSSSSKTPNTRNHPGHIVQSVDVAQLILGTVLRIPRKRRALSEMASQMSVQLLYDVLVVIGKTAVAIGLVKISWQLWWNRPG</sequence>
<feature type="transmembrane region" description="Helical" evidence="1">
    <location>
        <begin position="94"/>
        <end position="116"/>
    </location>
</feature>
<evidence type="ECO:0000313" key="2">
    <source>
        <dbReference type="EMBL" id="CRZ04109.1"/>
    </source>
</evidence>
<proteinExistence type="predicted"/>
<feature type="non-terminal residue" evidence="2">
    <location>
        <position position="1"/>
    </location>
</feature>
<evidence type="ECO:0000256" key="1">
    <source>
        <dbReference type="SAM" id="Phobius"/>
    </source>
</evidence>